<feature type="signal peptide" evidence="1">
    <location>
        <begin position="1"/>
        <end position="30"/>
    </location>
</feature>
<dbReference type="Pfam" id="PF18911">
    <property type="entry name" value="PKD_4"/>
    <property type="match status" value="1"/>
</dbReference>
<keyword evidence="1" id="KW-0732">Signal</keyword>
<dbReference type="SUPFAM" id="SSF63825">
    <property type="entry name" value="YWTD domain"/>
    <property type="match status" value="1"/>
</dbReference>
<organism evidence="3 4">
    <name type="scientific">Neolewinella aquimaris</name>
    <dbReference type="NCBI Taxonomy" id="1835722"/>
    <lineage>
        <taxon>Bacteria</taxon>
        <taxon>Pseudomonadati</taxon>
        <taxon>Bacteroidota</taxon>
        <taxon>Saprospiria</taxon>
        <taxon>Saprospirales</taxon>
        <taxon>Lewinellaceae</taxon>
        <taxon>Neolewinella</taxon>
    </lineage>
</organism>
<dbReference type="EMBL" id="JACIFF010000007">
    <property type="protein sequence ID" value="MBB4080067.1"/>
    <property type="molecule type" value="Genomic_DNA"/>
</dbReference>
<keyword evidence="4" id="KW-1185">Reference proteome</keyword>
<dbReference type="SUPFAM" id="SSF49299">
    <property type="entry name" value="PKD domain"/>
    <property type="match status" value="1"/>
</dbReference>
<comment type="caution">
    <text evidence="3">The sequence shown here is derived from an EMBL/GenBank/DDBJ whole genome shotgun (WGS) entry which is preliminary data.</text>
</comment>
<dbReference type="CDD" id="cd00146">
    <property type="entry name" value="PKD"/>
    <property type="match status" value="1"/>
</dbReference>
<dbReference type="Proteomes" id="UP000576209">
    <property type="component" value="Unassembled WGS sequence"/>
</dbReference>
<evidence type="ECO:0000256" key="1">
    <source>
        <dbReference type="SAM" id="SignalP"/>
    </source>
</evidence>
<reference evidence="3 4" key="1">
    <citation type="submission" date="2020-08" db="EMBL/GenBank/DDBJ databases">
        <title>Genomic Encyclopedia of Type Strains, Phase IV (KMG-IV): sequencing the most valuable type-strain genomes for metagenomic binning, comparative biology and taxonomic classification.</title>
        <authorList>
            <person name="Goeker M."/>
        </authorList>
    </citation>
    <scope>NUCLEOTIDE SEQUENCE [LARGE SCALE GENOMIC DNA]</scope>
    <source>
        <strain evidence="3 4">DSM 105137</strain>
    </source>
</reference>
<dbReference type="Gene3D" id="2.60.40.10">
    <property type="entry name" value="Immunoglobulins"/>
    <property type="match status" value="1"/>
</dbReference>
<dbReference type="InterPro" id="IPR022409">
    <property type="entry name" value="PKD/Chitinase_dom"/>
</dbReference>
<dbReference type="PANTHER" id="PTHR35399">
    <property type="entry name" value="SLR8030 PROTEIN"/>
    <property type="match status" value="1"/>
</dbReference>
<feature type="chain" id="PRO_5032846354" description="PKD domain-containing protein" evidence="1">
    <location>
        <begin position="31"/>
        <end position="650"/>
    </location>
</feature>
<dbReference type="PANTHER" id="PTHR35399:SF2">
    <property type="entry name" value="DUF839 DOMAIN-CONTAINING PROTEIN"/>
    <property type="match status" value="1"/>
</dbReference>
<dbReference type="RefSeq" id="WP_183496311.1">
    <property type="nucleotide sequence ID" value="NZ_JACIFF010000007.1"/>
</dbReference>
<dbReference type="InterPro" id="IPR000601">
    <property type="entry name" value="PKD_dom"/>
</dbReference>
<protein>
    <recommendedName>
        <fullName evidence="2">PKD domain-containing protein</fullName>
    </recommendedName>
</protein>
<dbReference type="InterPro" id="IPR008557">
    <property type="entry name" value="PhoX"/>
</dbReference>
<dbReference type="Pfam" id="PF05787">
    <property type="entry name" value="PhoX"/>
    <property type="match status" value="1"/>
</dbReference>
<dbReference type="InterPro" id="IPR013783">
    <property type="entry name" value="Ig-like_fold"/>
</dbReference>
<dbReference type="InterPro" id="IPR011042">
    <property type="entry name" value="6-blade_b-propeller_TolB-like"/>
</dbReference>
<evidence type="ECO:0000313" key="4">
    <source>
        <dbReference type="Proteomes" id="UP000576209"/>
    </source>
</evidence>
<evidence type="ECO:0000313" key="3">
    <source>
        <dbReference type="EMBL" id="MBB4080067.1"/>
    </source>
</evidence>
<accession>A0A840E9P4</accession>
<dbReference type="PROSITE" id="PS50093">
    <property type="entry name" value="PKD"/>
    <property type="match status" value="1"/>
</dbReference>
<name>A0A840E9P4_9BACT</name>
<gene>
    <name evidence="3" type="ORF">GGR28_002697</name>
</gene>
<feature type="domain" description="PKD" evidence="2">
    <location>
        <begin position="473"/>
        <end position="558"/>
    </location>
</feature>
<proteinExistence type="predicted"/>
<dbReference type="SMART" id="SM00089">
    <property type="entry name" value="PKD"/>
    <property type="match status" value="1"/>
</dbReference>
<evidence type="ECO:0000259" key="2">
    <source>
        <dbReference type="PROSITE" id="PS50093"/>
    </source>
</evidence>
<dbReference type="Gene3D" id="2.120.10.30">
    <property type="entry name" value="TolB, C-terminal domain"/>
    <property type="match status" value="1"/>
</dbReference>
<dbReference type="InterPro" id="IPR035986">
    <property type="entry name" value="PKD_dom_sf"/>
</dbReference>
<dbReference type="AlphaFoldDB" id="A0A840E9P4"/>
<sequence>MHRFTGTFTLWRTALQFIPVCLLGATGLFAQVQGGGSAVPTCADGDAHLSCYTSIVPTAPTAKFILPHESHRFQQIHKEGTRYTIGGGIVPANHDFTAYLPIAGSSERGYLSINHETTPGGVSNLGVHYDATARLWRIDSSRAVNFSGADLVTTMRNCSGGVTPWGTVITSEETYTSGDANNDGYDDVGWLVEIDPATARVLEHGNGKPEKLWAIGRASHENATILSDEKTLFTGEDGTSGALFKFVADRARDLRAGKLYTLVLDEPMNGFEPAGTTGKWVEVPNATPEDRNNTRALAIALGATNFNGIEDVDVNPLTGQIHFASKGAGRIYQFTDGSKGITEFTTFVGGMSYSLNTVEGTVEEPWGIGNDNLVFDDRGNLWVLQDGDNNYIWTVGPDHTQEVPRVKLFSSMPIDAEPTGLTFSPDYRFGFFSIQHPAATSEPQRDATGDSIVFNLSSAVIFSRSGNLGEQAPVIDFISDLRIIQPGEIVTFSDVSTNGVENRRWVFDGGMPAVSTDSVVEVSYSEPGRYRVQLSVSNTQGEDSLSRLEYIEVERSTRVDELAERTHLSVFPNPTAGQLSIRMEDTAGEMLTFDLYDLTGRHLATLDHQSGTAGSRTWTYDVSPFATANQVVLQITVGRRVTRRVLQFIR</sequence>